<feature type="region of interest" description="Disordered" evidence="7">
    <location>
        <begin position="33"/>
        <end position="63"/>
    </location>
</feature>
<dbReference type="GO" id="GO:0007010">
    <property type="term" value="P:cytoskeleton organization"/>
    <property type="evidence" value="ECO:0007669"/>
    <property type="project" value="TreeGrafter"/>
</dbReference>
<feature type="compositionally biased region" description="Polar residues" evidence="7">
    <location>
        <begin position="198"/>
        <end position="209"/>
    </location>
</feature>
<evidence type="ECO:0000259" key="8">
    <source>
        <dbReference type="PROSITE" id="PS50023"/>
    </source>
</evidence>
<dbReference type="GO" id="GO:0005912">
    <property type="term" value="C:adherens junction"/>
    <property type="evidence" value="ECO:0007669"/>
    <property type="project" value="TreeGrafter"/>
</dbReference>
<dbReference type="CDD" id="cd09355">
    <property type="entry name" value="LIM2_Ajuba_like"/>
    <property type="match status" value="1"/>
</dbReference>
<reference evidence="9" key="1">
    <citation type="journal article" date="2018" name="J. Proteomics">
        <title>Exploring the molecular complexity of Triatoma dimidiata sialome.</title>
        <authorList>
            <person name="Santiago P.B."/>
            <person name="de Araujo C.N."/>
            <person name="Charneau S."/>
            <person name="Bastos I.M.D."/>
            <person name="Assumpcao T.C.F."/>
            <person name="Queiroz R.M.L."/>
            <person name="Praca Y.R."/>
            <person name="Cordeiro T.M."/>
            <person name="Garcia C.H.S."/>
            <person name="da Silva I.G."/>
            <person name="Raiol T."/>
            <person name="Motta F.N."/>
            <person name="de Araujo Oliveira J.V."/>
            <person name="de Sousa M.V."/>
            <person name="Ribeiro J.M.C."/>
            <person name="de Santana J.M."/>
        </authorList>
    </citation>
    <scope>NUCLEOTIDE SEQUENCE</scope>
    <source>
        <strain evidence="9">Santander</strain>
        <tissue evidence="9">Salivary glands</tissue>
    </source>
</reference>
<keyword evidence="3" id="KW-0677">Repeat</keyword>
<evidence type="ECO:0000256" key="2">
    <source>
        <dbReference type="ARBA" id="ARBA00022723"/>
    </source>
</evidence>
<feature type="region of interest" description="Disordered" evidence="7">
    <location>
        <begin position="137"/>
        <end position="177"/>
    </location>
</feature>
<evidence type="ECO:0000256" key="3">
    <source>
        <dbReference type="ARBA" id="ARBA00022737"/>
    </source>
</evidence>
<accession>A0A0V0GA28</accession>
<name>A0A0V0GA28_TRIDM</name>
<dbReference type="InterPro" id="IPR001781">
    <property type="entry name" value="Znf_LIM"/>
</dbReference>
<dbReference type="FunFam" id="2.10.110.10:FF:000028">
    <property type="entry name" value="LIM domain-containing protein 1"/>
    <property type="match status" value="1"/>
</dbReference>
<comment type="similarity">
    <text evidence="1">Belongs to the zyxin/ajuba family.</text>
</comment>
<dbReference type="PANTHER" id="PTHR24219:SF4">
    <property type="entry name" value="LIM DOMAIN-CONTAINING PROTEIN JUB"/>
    <property type="match status" value="1"/>
</dbReference>
<feature type="domain" description="LIM zinc-binding" evidence="8">
    <location>
        <begin position="408"/>
        <end position="469"/>
    </location>
</feature>
<feature type="compositionally biased region" description="Low complexity" evidence="7">
    <location>
        <begin position="139"/>
        <end position="163"/>
    </location>
</feature>
<dbReference type="PANTHER" id="PTHR24219">
    <property type="entry name" value="LIM DOMAIN-CONTAINING PROTEIN JUB"/>
    <property type="match status" value="1"/>
</dbReference>
<dbReference type="PROSITE" id="PS50023">
    <property type="entry name" value="LIM_DOMAIN_2"/>
    <property type="match status" value="3"/>
</dbReference>
<protein>
    <submittedName>
        <fullName evidence="9">Putative focal adhesion adaptor protein paxillin</fullName>
    </submittedName>
</protein>
<dbReference type="GO" id="GO:0005667">
    <property type="term" value="C:transcription regulator complex"/>
    <property type="evidence" value="ECO:0007669"/>
    <property type="project" value="TreeGrafter"/>
</dbReference>
<evidence type="ECO:0000313" key="9">
    <source>
        <dbReference type="EMBL" id="JAP04775.1"/>
    </source>
</evidence>
<feature type="domain" description="LIM zinc-binding" evidence="8">
    <location>
        <begin position="473"/>
        <end position="533"/>
    </location>
</feature>
<dbReference type="CDD" id="cd09352">
    <property type="entry name" value="LIM1_Ajuba_like"/>
    <property type="match status" value="1"/>
</dbReference>
<evidence type="ECO:0000256" key="7">
    <source>
        <dbReference type="SAM" id="MobiDB-lite"/>
    </source>
</evidence>
<dbReference type="InterPro" id="IPR047248">
    <property type="entry name" value="Ajuba-like_LIM3"/>
</dbReference>
<evidence type="ECO:0000256" key="6">
    <source>
        <dbReference type="PROSITE-ProRule" id="PRU00125"/>
    </source>
</evidence>
<dbReference type="GO" id="GO:0035331">
    <property type="term" value="P:negative regulation of hippo signaling"/>
    <property type="evidence" value="ECO:0007669"/>
    <property type="project" value="TreeGrafter"/>
</dbReference>
<feature type="region of interest" description="Disordered" evidence="7">
    <location>
        <begin position="313"/>
        <end position="381"/>
    </location>
</feature>
<proteinExistence type="inferred from homology"/>
<dbReference type="SUPFAM" id="SSF57716">
    <property type="entry name" value="Glucocorticoid receptor-like (DNA-binding domain)"/>
    <property type="match status" value="3"/>
</dbReference>
<dbReference type="GO" id="GO:0000932">
    <property type="term" value="C:P-body"/>
    <property type="evidence" value="ECO:0007669"/>
    <property type="project" value="TreeGrafter"/>
</dbReference>
<dbReference type="InterPro" id="IPR047247">
    <property type="entry name" value="Ajuba-like_LIM2"/>
</dbReference>
<sequence>PVTGDKKCYPEPGYGRIMSKNVDSSLGKVQYNNGHPSGYEVMTSRPRSPATSAIKPDNRQKANENFCLENKQDYKLYDRGAVMMSSKFSTNQVDSLASSLAAMSTNGKQQDIQSRYQGYSNGASQQTIDHNKYYSAYLSHTGPTSPTHSHSGSSRDSNSPRSSVAPQYEGPKSSPLYENLDYYGGRAVPQTPAYYHQLHSSPHSSIGSQDSKHSSPRASYISDSQYEGSSFRKAQPQVPTGTKYNKDYPPYEAPPVYENLQELKSNQQPNPQMPQSYGEQRQIAVALTTPVSSYLPPHPQGQSSRLETNPTTYHQTRSVGQTSLATSFQRGPTSGVAAGVPPKERETSTPSPTPSGKLKQASGKNLLPYNVTPPRPMGPTEAERKIEELTRQLEEQMEKQEEEGEYFGICHTCGEKVTGAGQACQAMGNLYHTNCFICCSCGRALRGKAFYNVHGKVYCEEDYLYSGFQQTAEKCAICGHLIMEMILQAMGKSYHPGCFRCYMCNECLDGVPFTVDVDNKIYCVNDYHRMFAPKCAACGKGITPVEGTEETVRVVSMDKDFHVDCYICEECGMQLTDEPDKRCYPLDGHLMCRSCHIQHLNLKHPSPQQHHMSPLNTLQ</sequence>
<keyword evidence="2 6" id="KW-0479">Metal-binding</keyword>
<dbReference type="Gene3D" id="2.10.110.10">
    <property type="entry name" value="Cysteine Rich Protein"/>
    <property type="match status" value="3"/>
</dbReference>
<keyword evidence="4 6" id="KW-0862">Zinc</keyword>
<feature type="compositionally biased region" description="Polar residues" evidence="7">
    <location>
        <begin position="313"/>
        <end position="332"/>
    </location>
</feature>
<dbReference type="SMART" id="SM00132">
    <property type="entry name" value="LIM"/>
    <property type="match status" value="3"/>
</dbReference>
<dbReference type="EMBL" id="GECL01001349">
    <property type="protein sequence ID" value="JAP04775.1"/>
    <property type="molecule type" value="Transcribed_RNA"/>
</dbReference>
<evidence type="ECO:0000256" key="4">
    <source>
        <dbReference type="ARBA" id="ARBA00022833"/>
    </source>
</evidence>
<dbReference type="AlphaFoldDB" id="A0A0V0GA28"/>
<dbReference type="GO" id="GO:0046872">
    <property type="term" value="F:metal ion binding"/>
    <property type="evidence" value="ECO:0007669"/>
    <property type="project" value="UniProtKB-KW"/>
</dbReference>
<dbReference type="GO" id="GO:0003714">
    <property type="term" value="F:transcription corepressor activity"/>
    <property type="evidence" value="ECO:0007669"/>
    <property type="project" value="TreeGrafter"/>
</dbReference>
<evidence type="ECO:0000256" key="5">
    <source>
        <dbReference type="ARBA" id="ARBA00023038"/>
    </source>
</evidence>
<keyword evidence="5 6" id="KW-0440">LIM domain</keyword>
<dbReference type="FunFam" id="2.10.110.10:FF:000037">
    <property type="entry name" value="LIM domain-containing protein 1"/>
    <property type="match status" value="1"/>
</dbReference>
<dbReference type="FunFam" id="2.10.110.10:FF:000036">
    <property type="entry name" value="LIM domain-containing protein 1"/>
    <property type="match status" value="1"/>
</dbReference>
<dbReference type="Pfam" id="PF00412">
    <property type="entry name" value="LIM"/>
    <property type="match status" value="3"/>
</dbReference>
<dbReference type="CDD" id="cd09438">
    <property type="entry name" value="LIM3_Ajuba_like"/>
    <property type="match status" value="1"/>
</dbReference>
<dbReference type="InterPro" id="IPR047172">
    <property type="entry name" value="Ajuba-like"/>
</dbReference>
<organism evidence="9">
    <name type="scientific">Triatoma dimidiata</name>
    <name type="common">Kissing bug</name>
    <name type="synonym">Meccus dimidiatus</name>
    <dbReference type="NCBI Taxonomy" id="72491"/>
    <lineage>
        <taxon>Eukaryota</taxon>
        <taxon>Metazoa</taxon>
        <taxon>Ecdysozoa</taxon>
        <taxon>Arthropoda</taxon>
        <taxon>Hexapoda</taxon>
        <taxon>Insecta</taxon>
        <taxon>Pterygota</taxon>
        <taxon>Neoptera</taxon>
        <taxon>Paraneoptera</taxon>
        <taxon>Hemiptera</taxon>
        <taxon>Heteroptera</taxon>
        <taxon>Panheteroptera</taxon>
        <taxon>Cimicomorpha</taxon>
        <taxon>Reduviidae</taxon>
        <taxon>Triatominae</taxon>
        <taxon>Triatoma</taxon>
    </lineage>
</organism>
<dbReference type="GO" id="GO:0005634">
    <property type="term" value="C:nucleus"/>
    <property type="evidence" value="ECO:0007669"/>
    <property type="project" value="TreeGrafter"/>
</dbReference>
<dbReference type="GO" id="GO:0001666">
    <property type="term" value="P:response to hypoxia"/>
    <property type="evidence" value="ECO:0007669"/>
    <property type="project" value="TreeGrafter"/>
</dbReference>
<feature type="domain" description="LIM zinc-binding" evidence="8">
    <location>
        <begin position="536"/>
        <end position="602"/>
    </location>
</feature>
<feature type="non-terminal residue" evidence="9">
    <location>
        <position position="1"/>
    </location>
</feature>
<feature type="region of interest" description="Disordered" evidence="7">
    <location>
        <begin position="197"/>
        <end position="248"/>
    </location>
</feature>
<evidence type="ECO:0000256" key="1">
    <source>
        <dbReference type="ARBA" id="ARBA00009611"/>
    </source>
</evidence>
<dbReference type="InterPro" id="IPR047245">
    <property type="entry name" value="Ajuba-like_LIM1"/>
</dbReference>